<dbReference type="GO" id="GO:0046872">
    <property type="term" value="F:metal ion binding"/>
    <property type="evidence" value="ECO:0007669"/>
    <property type="project" value="UniProtKB-KW"/>
</dbReference>
<dbReference type="OrthoDB" id="7305302at2"/>
<dbReference type="Gene3D" id="1.20.120.50">
    <property type="entry name" value="Hemerythrin-like"/>
    <property type="match status" value="1"/>
</dbReference>
<accession>A0A364NSI6</accession>
<dbReference type="InterPro" id="IPR035938">
    <property type="entry name" value="Hemerythrin-like_sf"/>
</dbReference>
<keyword evidence="2" id="KW-0479">Metal-binding</keyword>
<comment type="similarity">
    <text evidence="1">Belongs to the hemerythrin family.</text>
</comment>
<dbReference type="Proteomes" id="UP000251075">
    <property type="component" value="Unassembled WGS sequence"/>
</dbReference>
<evidence type="ECO:0000313" key="6">
    <source>
        <dbReference type="EMBL" id="RAU20014.1"/>
    </source>
</evidence>
<keyword evidence="4" id="KW-0597">Phosphoprotein</keyword>
<keyword evidence="3" id="KW-0408">Iron</keyword>
<feature type="modified residue" description="4-aspartylphosphate" evidence="4">
    <location>
        <position position="207"/>
    </location>
</feature>
<dbReference type="Pfam" id="PF01814">
    <property type="entry name" value="Hemerythrin"/>
    <property type="match status" value="1"/>
</dbReference>
<organism evidence="6 7">
    <name type="scientific">Paramagnetospirillum kuznetsovii</name>
    <dbReference type="NCBI Taxonomy" id="2053833"/>
    <lineage>
        <taxon>Bacteria</taxon>
        <taxon>Pseudomonadati</taxon>
        <taxon>Pseudomonadota</taxon>
        <taxon>Alphaproteobacteria</taxon>
        <taxon>Rhodospirillales</taxon>
        <taxon>Magnetospirillaceae</taxon>
        <taxon>Paramagnetospirillum</taxon>
    </lineage>
</organism>
<dbReference type="Pfam" id="PF00072">
    <property type="entry name" value="Response_reg"/>
    <property type="match status" value="1"/>
</dbReference>
<feature type="domain" description="Response regulatory" evidence="5">
    <location>
        <begin position="156"/>
        <end position="276"/>
    </location>
</feature>
<keyword evidence="7" id="KW-1185">Reference proteome</keyword>
<evidence type="ECO:0000256" key="3">
    <source>
        <dbReference type="ARBA" id="ARBA00023004"/>
    </source>
</evidence>
<evidence type="ECO:0000259" key="5">
    <source>
        <dbReference type="PROSITE" id="PS50110"/>
    </source>
</evidence>
<protein>
    <submittedName>
        <fullName evidence="6">Hemerythrin</fullName>
    </submittedName>
</protein>
<dbReference type="SUPFAM" id="SSF52172">
    <property type="entry name" value="CheY-like"/>
    <property type="match status" value="1"/>
</dbReference>
<evidence type="ECO:0000256" key="1">
    <source>
        <dbReference type="ARBA" id="ARBA00010587"/>
    </source>
</evidence>
<dbReference type="NCBIfam" id="TIGR02481">
    <property type="entry name" value="hemeryth_dom"/>
    <property type="match status" value="1"/>
</dbReference>
<proteinExistence type="inferred from homology"/>
<sequence length="283" mass="31983">MLELTDDLRIGHPVIDTDHQRLIDIINEFNDHSASINNEKLMHETLKALLSYGREHFAREEKIQRECMYPYQNMHFHEHKALLEQVQDIARAYFVTKSRPLNEKSISELNEFLKTWLIGHVKKFDTNLREWVAPSNECPEPDGEQKLFRLPSSDMAALVIDDDATSRALLVKLLNVMGASVVLEASDAIEGLQLAFSDPVPDIIITDLNMEPMDGFSVVGAIRASQKNYISCIPVIIFSATDDNDLMAKSMAIGATGALKKPFNPRDLSKFLFQVLKNRSGKL</sequence>
<dbReference type="AlphaFoldDB" id="A0A364NSI6"/>
<dbReference type="NCBIfam" id="NF033749">
    <property type="entry name" value="bact_hemeryth"/>
    <property type="match status" value="1"/>
</dbReference>
<dbReference type="PROSITE" id="PS50110">
    <property type="entry name" value="RESPONSE_REGULATORY"/>
    <property type="match status" value="1"/>
</dbReference>
<dbReference type="SMART" id="SM00448">
    <property type="entry name" value="REC"/>
    <property type="match status" value="1"/>
</dbReference>
<dbReference type="CDD" id="cd12107">
    <property type="entry name" value="Hemerythrin"/>
    <property type="match status" value="1"/>
</dbReference>
<dbReference type="SUPFAM" id="SSF47188">
    <property type="entry name" value="Hemerythrin-like"/>
    <property type="match status" value="1"/>
</dbReference>
<reference evidence="6 7" key="1">
    <citation type="submission" date="2017-11" db="EMBL/GenBank/DDBJ databases">
        <title>Draft genome sequence of magnetotactic bacterium Magnetospirillum kuznetsovii LBB-42.</title>
        <authorList>
            <person name="Grouzdev D.S."/>
            <person name="Rysina M.S."/>
            <person name="Baslerov R.V."/>
            <person name="Koziaeva V."/>
        </authorList>
    </citation>
    <scope>NUCLEOTIDE SEQUENCE [LARGE SCALE GENOMIC DNA]</scope>
    <source>
        <strain evidence="6 7">LBB-42</strain>
    </source>
</reference>
<evidence type="ECO:0000313" key="7">
    <source>
        <dbReference type="Proteomes" id="UP000251075"/>
    </source>
</evidence>
<evidence type="ECO:0000256" key="4">
    <source>
        <dbReference type="PROSITE-ProRule" id="PRU00169"/>
    </source>
</evidence>
<dbReference type="RefSeq" id="WP_112147474.1">
    <property type="nucleotide sequence ID" value="NZ_PGTO01000043.1"/>
</dbReference>
<dbReference type="PANTHER" id="PTHR43228">
    <property type="entry name" value="TWO-COMPONENT RESPONSE REGULATOR"/>
    <property type="match status" value="1"/>
</dbReference>
<name>A0A364NSI6_9PROT</name>
<dbReference type="Gene3D" id="3.40.50.2300">
    <property type="match status" value="1"/>
</dbReference>
<dbReference type="InterPro" id="IPR011006">
    <property type="entry name" value="CheY-like_superfamily"/>
</dbReference>
<dbReference type="InterPro" id="IPR012312">
    <property type="entry name" value="Hemerythrin-like"/>
</dbReference>
<evidence type="ECO:0000256" key="2">
    <source>
        <dbReference type="ARBA" id="ARBA00022723"/>
    </source>
</evidence>
<dbReference type="CDD" id="cd00156">
    <property type="entry name" value="REC"/>
    <property type="match status" value="1"/>
</dbReference>
<dbReference type="EMBL" id="PGTO01000043">
    <property type="protein sequence ID" value="RAU20014.1"/>
    <property type="molecule type" value="Genomic_DNA"/>
</dbReference>
<dbReference type="InterPro" id="IPR012827">
    <property type="entry name" value="Hemerythrin_metal-bd"/>
</dbReference>
<dbReference type="InterPro" id="IPR001789">
    <property type="entry name" value="Sig_transdc_resp-reg_receiver"/>
</dbReference>
<gene>
    <name evidence="6" type="ORF">CU669_20635</name>
</gene>
<dbReference type="InterPro" id="IPR052048">
    <property type="entry name" value="ST_Response_Regulator"/>
</dbReference>
<dbReference type="GO" id="GO:0000160">
    <property type="term" value="P:phosphorelay signal transduction system"/>
    <property type="evidence" value="ECO:0007669"/>
    <property type="project" value="InterPro"/>
</dbReference>
<comment type="caution">
    <text evidence="6">The sequence shown here is derived from an EMBL/GenBank/DDBJ whole genome shotgun (WGS) entry which is preliminary data.</text>
</comment>
<dbReference type="PANTHER" id="PTHR43228:SF1">
    <property type="entry name" value="TWO-COMPONENT RESPONSE REGULATOR ARR22"/>
    <property type="match status" value="1"/>
</dbReference>